<dbReference type="EMBL" id="CP002116">
    <property type="protein sequence ID" value="ADK80838.1"/>
    <property type="molecule type" value="Genomic_DNA"/>
</dbReference>
<organism evidence="1 2">
    <name type="scientific">Sediminispirochaeta smaragdinae (strain DSM 11293 / JCM 15392 / SEBR 4228)</name>
    <name type="common">Spirochaeta smaragdinae</name>
    <dbReference type="NCBI Taxonomy" id="573413"/>
    <lineage>
        <taxon>Bacteria</taxon>
        <taxon>Pseudomonadati</taxon>
        <taxon>Spirochaetota</taxon>
        <taxon>Spirochaetia</taxon>
        <taxon>Spirochaetales</taxon>
        <taxon>Spirochaetaceae</taxon>
        <taxon>Sediminispirochaeta</taxon>
    </lineage>
</organism>
<dbReference type="Proteomes" id="UP000002318">
    <property type="component" value="Chromosome"/>
</dbReference>
<evidence type="ECO:0000313" key="2">
    <source>
        <dbReference type="Proteomes" id="UP000002318"/>
    </source>
</evidence>
<gene>
    <name evidence="1" type="ordered locus">Spirs_1711</name>
</gene>
<dbReference type="Gene3D" id="3.10.310.10">
    <property type="entry name" value="Diaminopimelate Epimerase, Chain A, domain 1"/>
    <property type="match status" value="1"/>
</dbReference>
<protein>
    <recommendedName>
        <fullName evidence="3">Diaminopimelate epimerase</fullName>
    </recommendedName>
</protein>
<dbReference type="AlphaFoldDB" id="E1R673"/>
<evidence type="ECO:0000313" key="1">
    <source>
        <dbReference type="EMBL" id="ADK80838.1"/>
    </source>
</evidence>
<dbReference type="SUPFAM" id="SSF54506">
    <property type="entry name" value="Diaminopimelate epimerase-like"/>
    <property type="match status" value="1"/>
</dbReference>
<reference evidence="1 2" key="1">
    <citation type="journal article" date="2010" name="Stand. Genomic Sci.">
        <title>Complete genome sequence of Spirochaeta smaragdinae type strain (SEBR 4228).</title>
        <authorList>
            <person name="Mavromatis K."/>
            <person name="Yasawong M."/>
            <person name="Chertkov O."/>
            <person name="Lapidus A."/>
            <person name="Lucas S."/>
            <person name="Nolan M."/>
            <person name="Del Rio T.G."/>
            <person name="Tice H."/>
            <person name="Cheng J.F."/>
            <person name="Pitluck S."/>
            <person name="Liolios K."/>
            <person name="Ivanova N."/>
            <person name="Tapia R."/>
            <person name="Han C."/>
            <person name="Bruce D."/>
            <person name="Goodwin L."/>
            <person name="Pati A."/>
            <person name="Chen A."/>
            <person name="Palaniappan K."/>
            <person name="Land M."/>
            <person name="Hauser L."/>
            <person name="Chang Y.J."/>
            <person name="Jeffries C.D."/>
            <person name="Detter J.C."/>
            <person name="Rohde M."/>
            <person name="Brambilla E."/>
            <person name="Spring S."/>
            <person name="Goker M."/>
            <person name="Sikorski J."/>
            <person name="Woyke T."/>
            <person name="Bristow J."/>
            <person name="Eisen J.A."/>
            <person name="Markowitz V."/>
            <person name="Hugenholtz P."/>
            <person name="Klenk H.P."/>
            <person name="Kyrpides N.C."/>
        </authorList>
    </citation>
    <scope>NUCLEOTIDE SEQUENCE [LARGE SCALE GENOMIC DNA]</scope>
    <source>
        <strain evidence="2">DSM 11293 / JCM 15392 / SEBR 4228</strain>
    </source>
</reference>
<dbReference type="KEGG" id="ssm:Spirs_1711"/>
<dbReference type="HOGENOM" id="CLU_959452_0_0_12"/>
<proteinExistence type="predicted"/>
<accession>E1R673</accession>
<name>E1R673_SEDSS</name>
<sequence length="290" mass="31714">MDIPFYKLVLADCDFLLINALTNDISEHLFDRKSVDLICDRRRGVGGDGIILLYPSREQNVGLHFLSPLSGTQEKKREDLNASALLCASRFAFDFGLFNRDRLVIEGPTKDIEITCIDSTLFQIELGIPISLSGEEIKEDDRQEVHLWKPLQDQSIAYTCCSFSEFPARATAMVPGIPETERAEAFCRHVRKQDIGSAVFAVAEQQSLVAYSPFPAQGPGDAVIEAAAATLLCASGGSSGREVTARKVNRNQSEELYVTWTGSGSLVVGGVPHYVFTGNYSTEEKDGPAA</sequence>
<dbReference type="STRING" id="573413.Spirs_1711"/>
<dbReference type="eggNOG" id="COG0253">
    <property type="taxonomic scope" value="Bacteria"/>
</dbReference>
<keyword evidence="2" id="KW-1185">Reference proteome</keyword>
<evidence type="ECO:0008006" key="3">
    <source>
        <dbReference type="Google" id="ProtNLM"/>
    </source>
</evidence>